<name>A0A6B9STC8_9CAUD</name>
<dbReference type="Proteomes" id="UP000464957">
    <property type="component" value="Segment"/>
</dbReference>
<evidence type="ECO:0000313" key="1">
    <source>
        <dbReference type="EMBL" id="QHJ74419.1"/>
    </source>
</evidence>
<evidence type="ECO:0000313" key="2">
    <source>
        <dbReference type="Proteomes" id="UP000464957"/>
    </source>
</evidence>
<reference evidence="1 2" key="1">
    <citation type="submission" date="2019-12" db="EMBL/GenBank/DDBJ databases">
        <authorList>
            <person name="Harris M."/>
            <person name="Ho T.C."/>
            <person name="Fruchtman H."/>
            <person name="Garin M."/>
            <person name="Kubatin V."/>
            <person name="Lu T."/>
            <person name="Xue L."/>
            <person name="Marr M.T."/>
        </authorList>
    </citation>
    <scope>NUCLEOTIDE SEQUENCE [LARGE SCALE GENOMIC DNA]</scope>
</reference>
<dbReference type="Gene3D" id="2.60.120.620">
    <property type="entry name" value="q2cbj1_9rhob like domain"/>
    <property type="match status" value="1"/>
</dbReference>
<sequence length="204" mass="24211">MKYDKFQIDGCAFVLIEDLLPEDLVEKLDKAMKKELAWQHDDNIFKFCHYVKDRSATLQGDMFELADDQELTELSNQLLQHVLNFIKSEFNHEFTIEELKPIFSRERIHRYKPHYYDNAKGNLLYHKDAWMTIFYMPDAYADEGTHFYANEDPEQLVYTLKHKRGMIALFNGDILHAPAKMSETDTNRIVLTMQYHTHIQDIIS</sequence>
<proteinExistence type="predicted"/>
<organism evidence="1 2">
    <name type="scientific">Vibrio phage VH1_2019</name>
    <dbReference type="NCBI Taxonomy" id="2686307"/>
    <lineage>
        <taxon>Viruses</taxon>
        <taxon>Duplodnaviria</taxon>
        <taxon>Heunggongvirae</taxon>
        <taxon>Uroviricota</taxon>
        <taxon>Caudoviricetes</taxon>
        <taxon>Pantevenvirales</taxon>
        <taxon>Straboviridae</taxon>
        <taxon>Schizotequatrovirus</taxon>
        <taxon>Schizotequatrovirus KVP40</taxon>
    </lineage>
</organism>
<dbReference type="SUPFAM" id="SSF51197">
    <property type="entry name" value="Clavaminate synthase-like"/>
    <property type="match status" value="1"/>
</dbReference>
<accession>A0A6B9STC8</accession>
<protein>
    <submittedName>
        <fullName evidence="1">Uncharacterized protein</fullName>
    </submittedName>
</protein>
<gene>
    <name evidence="1" type="ORF">VH12019_00092</name>
</gene>
<dbReference type="EMBL" id="MN794232">
    <property type="protein sequence ID" value="QHJ74419.1"/>
    <property type="molecule type" value="Genomic_DNA"/>
</dbReference>